<dbReference type="EMBL" id="WUAV01000002">
    <property type="protein sequence ID" value="KAF1766758.1"/>
    <property type="molecule type" value="Genomic_DNA"/>
</dbReference>
<feature type="compositionally biased region" description="Polar residues" evidence="1">
    <location>
        <begin position="97"/>
        <end position="108"/>
    </location>
</feature>
<protein>
    <recommendedName>
        <fullName evidence="2">HIT domain-containing protein</fullName>
    </recommendedName>
</protein>
<dbReference type="GO" id="GO:0003824">
    <property type="term" value="F:catalytic activity"/>
    <property type="evidence" value="ECO:0007669"/>
    <property type="project" value="InterPro"/>
</dbReference>
<feature type="domain" description="HIT" evidence="2">
    <location>
        <begin position="184"/>
        <end position="244"/>
    </location>
</feature>
<dbReference type="InterPro" id="IPR011146">
    <property type="entry name" value="HIT-like"/>
</dbReference>
<organism evidence="3 4">
    <name type="scientific">Caenorhabditis remanei</name>
    <name type="common">Caenorhabditis vulgaris</name>
    <dbReference type="NCBI Taxonomy" id="31234"/>
    <lineage>
        <taxon>Eukaryota</taxon>
        <taxon>Metazoa</taxon>
        <taxon>Ecdysozoa</taxon>
        <taxon>Nematoda</taxon>
        <taxon>Chromadorea</taxon>
        <taxon>Rhabditida</taxon>
        <taxon>Rhabditina</taxon>
        <taxon>Rhabditomorpha</taxon>
        <taxon>Rhabditoidea</taxon>
        <taxon>Rhabditidae</taxon>
        <taxon>Peloderinae</taxon>
        <taxon>Caenorhabditis</taxon>
    </lineage>
</organism>
<dbReference type="GeneID" id="78774225"/>
<dbReference type="InterPro" id="IPR036265">
    <property type="entry name" value="HIT-like_sf"/>
</dbReference>
<dbReference type="RefSeq" id="XP_053589951.1">
    <property type="nucleotide sequence ID" value="XM_053725757.1"/>
</dbReference>
<dbReference type="KEGG" id="crq:GCK72_006716"/>
<sequence>MPLPANSTMVYIHETESNRRFMVSLDLDSTLNGNREKISETFLTTWNENVLNYNLRYYNYLGVNKGDVQLRNLRIDGGVYVKLIVDWPEDKKPAYNEDSSSDGTTAGTPSDGDMDPNEEGTTNKNRKRKLVTSDEDNDLVRKRARRDCTEDVEQFNHDAGHMVVGAAVQLETANILEIFSSDTNKRDVIFEDSQTVAFYKDSSPDSVHYVVVPKRRVNMLQNAEKTEFLGNLLIVATKVRETLK</sequence>
<evidence type="ECO:0000313" key="4">
    <source>
        <dbReference type="Proteomes" id="UP000483820"/>
    </source>
</evidence>
<accession>A0A6A5HG08</accession>
<gene>
    <name evidence="3" type="ORF">GCK72_006716</name>
</gene>
<evidence type="ECO:0000256" key="1">
    <source>
        <dbReference type="SAM" id="MobiDB-lite"/>
    </source>
</evidence>
<dbReference type="AlphaFoldDB" id="A0A6A5HG08"/>
<feature type="region of interest" description="Disordered" evidence="1">
    <location>
        <begin position="92"/>
        <end position="136"/>
    </location>
</feature>
<dbReference type="Gene3D" id="3.30.428.10">
    <property type="entry name" value="HIT-like"/>
    <property type="match status" value="1"/>
</dbReference>
<dbReference type="Proteomes" id="UP000483820">
    <property type="component" value="Chromosome II"/>
</dbReference>
<comment type="caution">
    <text evidence="3">The sequence shown here is derived from an EMBL/GenBank/DDBJ whole genome shotgun (WGS) entry which is preliminary data.</text>
</comment>
<reference evidence="3 4" key="1">
    <citation type="submission" date="2019-12" db="EMBL/GenBank/DDBJ databases">
        <title>Chromosome-level assembly of the Caenorhabditis remanei genome.</title>
        <authorList>
            <person name="Teterina A.A."/>
            <person name="Willis J.H."/>
            <person name="Phillips P.C."/>
        </authorList>
    </citation>
    <scope>NUCLEOTIDE SEQUENCE [LARGE SCALE GENOMIC DNA]</scope>
    <source>
        <strain evidence="3 4">PX506</strain>
        <tissue evidence="3">Whole organism</tissue>
    </source>
</reference>
<proteinExistence type="predicted"/>
<dbReference type="Pfam" id="PF01230">
    <property type="entry name" value="HIT"/>
    <property type="match status" value="1"/>
</dbReference>
<name>A0A6A5HG08_CAERE</name>
<evidence type="ECO:0000259" key="2">
    <source>
        <dbReference type="Pfam" id="PF01230"/>
    </source>
</evidence>
<evidence type="ECO:0000313" key="3">
    <source>
        <dbReference type="EMBL" id="KAF1766758.1"/>
    </source>
</evidence>
<dbReference type="CTD" id="78774225"/>